<evidence type="ECO:0000256" key="1">
    <source>
        <dbReference type="SAM" id="Phobius"/>
    </source>
</evidence>
<accession>X0UMZ6</accession>
<dbReference type="GO" id="GO:0098797">
    <property type="term" value="C:plasma membrane protein complex"/>
    <property type="evidence" value="ECO:0007669"/>
    <property type="project" value="TreeGrafter"/>
</dbReference>
<keyword evidence="1" id="KW-0472">Membrane</keyword>
<sequence length="52" mass="5950">MYKTFICLRYLARKRITWFSVVSVALGVMALVVVMSVMHGFTDLLRDSMHGV</sequence>
<feature type="transmembrane region" description="Helical" evidence="1">
    <location>
        <begin position="16"/>
        <end position="41"/>
    </location>
</feature>
<dbReference type="PANTHER" id="PTHR30489:SF0">
    <property type="entry name" value="LIPOPROTEIN-RELEASING SYSTEM TRANSMEMBRANE PROTEIN LOLE"/>
    <property type="match status" value="1"/>
</dbReference>
<dbReference type="InterPro" id="IPR051447">
    <property type="entry name" value="Lipoprotein-release_system"/>
</dbReference>
<gene>
    <name evidence="2" type="ORF">S01H1_46336</name>
</gene>
<name>X0UMZ6_9ZZZZ</name>
<evidence type="ECO:0008006" key="3">
    <source>
        <dbReference type="Google" id="ProtNLM"/>
    </source>
</evidence>
<comment type="caution">
    <text evidence="2">The sequence shown here is derived from an EMBL/GenBank/DDBJ whole genome shotgun (WGS) entry which is preliminary data.</text>
</comment>
<dbReference type="EMBL" id="BARS01029669">
    <property type="protein sequence ID" value="GAG07134.1"/>
    <property type="molecule type" value="Genomic_DNA"/>
</dbReference>
<evidence type="ECO:0000313" key="2">
    <source>
        <dbReference type="EMBL" id="GAG07134.1"/>
    </source>
</evidence>
<keyword evidence="1" id="KW-0812">Transmembrane</keyword>
<organism evidence="2">
    <name type="scientific">marine sediment metagenome</name>
    <dbReference type="NCBI Taxonomy" id="412755"/>
    <lineage>
        <taxon>unclassified sequences</taxon>
        <taxon>metagenomes</taxon>
        <taxon>ecological metagenomes</taxon>
    </lineage>
</organism>
<dbReference type="GO" id="GO:0044874">
    <property type="term" value="P:lipoprotein localization to outer membrane"/>
    <property type="evidence" value="ECO:0007669"/>
    <property type="project" value="TreeGrafter"/>
</dbReference>
<keyword evidence="1" id="KW-1133">Transmembrane helix</keyword>
<proteinExistence type="predicted"/>
<protein>
    <recommendedName>
        <fullName evidence="3">MacB-like periplasmic core domain-containing protein</fullName>
    </recommendedName>
</protein>
<dbReference type="PANTHER" id="PTHR30489">
    <property type="entry name" value="LIPOPROTEIN-RELEASING SYSTEM TRANSMEMBRANE PROTEIN LOLE"/>
    <property type="match status" value="1"/>
</dbReference>
<reference evidence="2" key="1">
    <citation type="journal article" date="2014" name="Front. Microbiol.">
        <title>High frequency of phylogenetically diverse reductive dehalogenase-homologous genes in deep subseafloor sedimentary metagenomes.</title>
        <authorList>
            <person name="Kawai M."/>
            <person name="Futagami T."/>
            <person name="Toyoda A."/>
            <person name="Takaki Y."/>
            <person name="Nishi S."/>
            <person name="Hori S."/>
            <person name="Arai W."/>
            <person name="Tsubouchi T."/>
            <person name="Morono Y."/>
            <person name="Uchiyama I."/>
            <person name="Ito T."/>
            <person name="Fujiyama A."/>
            <person name="Inagaki F."/>
            <person name="Takami H."/>
        </authorList>
    </citation>
    <scope>NUCLEOTIDE SEQUENCE</scope>
    <source>
        <strain evidence="2">Expedition CK06-06</strain>
    </source>
</reference>
<dbReference type="AlphaFoldDB" id="X0UMZ6"/>
<feature type="non-terminal residue" evidence="2">
    <location>
        <position position="52"/>
    </location>
</feature>